<sequence>MYPPSRLLEPRFYAEQLRLTVNRHNKDKRHHKEIHSNRLGISYVVQFKRFRSQDLDLPSVNNKTKARWNRLTTSTLKQNHFNRTITPHLLPNSPGQRVFKTIQHLPYHYKGYTPTKYSDIYKNSSNGFMYFNRQRERQRIKNWIRRTKKRNRLKKQLPPLPAGFVGDQRIYYHDTYNINLFDYNIRRRYNVSSIPQYNYGYSKAVELYRQHHDKYVTMNFIQPPPNVSYHIKKNDHYIFNDPNIFFRHTPPPDKDSHTTMSDISYVSASEGPSVVEFPPTPSHD</sequence>
<dbReference type="VEuPathDB" id="FungiDB:RhiirFUN_026867"/>
<reference evidence="1 2" key="1">
    <citation type="journal article" date="2013" name="Proc. Natl. Acad. Sci. U.S.A.">
        <title>Genome of an arbuscular mycorrhizal fungus provides insight into the oldest plant symbiosis.</title>
        <authorList>
            <person name="Tisserant E."/>
            <person name="Malbreil M."/>
            <person name="Kuo A."/>
            <person name="Kohler A."/>
            <person name="Symeonidi A."/>
            <person name="Balestrini R."/>
            <person name="Charron P."/>
            <person name="Duensing N."/>
            <person name="Frei Dit Frey N."/>
            <person name="Gianinazzi-Pearson V."/>
            <person name="Gilbert L.B."/>
            <person name="Handa Y."/>
            <person name="Herr J.R."/>
            <person name="Hijri M."/>
            <person name="Koul R."/>
            <person name="Kawaguchi M."/>
            <person name="Krajinski F."/>
            <person name="Lammers P.J."/>
            <person name="Masclaux F.G."/>
            <person name="Murat C."/>
            <person name="Morin E."/>
            <person name="Ndikumana S."/>
            <person name="Pagni M."/>
            <person name="Petitpierre D."/>
            <person name="Requena N."/>
            <person name="Rosikiewicz P."/>
            <person name="Riley R."/>
            <person name="Saito K."/>
            <person name="San Clemente H."/>
            <person name="Shapiro H."/>
            <person name="van Tuinen D."/>
            <person name="Becard G."/>
            <person name="Bonfante P."/>
            <person name="Paszkowski U."/>
            <person name="Shachar-Hill Y.Y."/>
            <person name="Tuskan G.A."/>
            <person name="Young P.W."/>
            <person name="Sanders I.R."/>
            <person name="Henrissat B."/>
            <person name="Rensing S.A."/>
            <person name="Grigoriev I.V."/>
            <person name="Corradi N."/>
            <person name="Roux C."/>
            <person name="Martin F."/>
        </authorList>
    </citation>
    <scope>NUCLEOTIDE SEQUENCE [LARGE SCALE GENOMIC DNA]</scope>
    <source>
        <strain evidence="1 2">DAOM 197198</strain>
    </source>
</reference>
<gene>
    <name evidence="1" type="ORF">GLOIN_2v1788639</name>
</gene>
<dbReference type="Proteomes" id="UP000018888">
    <property type="component" value="Unassembled WGS sequence"/>
</dbReference>
<dbReference type="EMBL" id="AUPC02000425">
    <property type="protein sequence ID" value="POG59856.1"/>
    <property type="molecule type" value="Genomic_DNA"/>
</dbReference>
<dbReference type="AlphaFoldDB" id="A0A2P4P384"/>
<name>A0A2P4P384_RHIID</name>
<evidence type="ECO:0000313" key="1">
    <source>
        <dbReference type="EMBL" id="POG59856.1"/>
    </source>
</evidence>
<evidence type="ECO:0000313" key="2">
    <source>
        <dbReference type="Proteomes" id="UP000018888"/>
    </source>
</evidence>
<reference evidence="1 2" key="2">
    <citation type="journal article" date="2018" name="New Phytol.">
        <title>High intraspecific genome diversity in the model arbuscular mycorrhizal symbiont Rhizophagus irregularis.</title>
        <authorList>
            <person name="Chen E.C.H."/>
            <person name="Morin E."/>
            <person name="Beaudet D."/>
            <person name="Noel J."/>
            <person name="Yildirir G."/>
            <person name="Ndikumana S."/>
            <person name="Charron P."/>
            <person name="St-Onge C."/>
            <person name="Giorgi J."/>
            <person name="Kruger M."/>
            <person name="Marton T."/>
            <person name="Ropars J."/>
            <person name="Grigoriev I.V."/>
            <person name="Hainaut M."/>
            <person name="Henrissat B."/>
            <person name="Roux C."/>
            <person name="Martin F."/>
            <person name="Corradi N."/>
        </authorList>
    </citation>
    <scope>NUCLEOTIDE SEQUENCE [LARGE SCALE GENOMIC DNA]</scope>
    <source>
        <strain evidence="1 2">DAOM 197198</strain>
    </source>
</reference>
<keyword evidence="2" id="KW-1185">Reference proteome</keyword>
<accession>A0A2P4P384</accession>
<comment type="caution">
    <text evidence="1">The sequence shown here is derived from an EMBL/GenBank/DDBJ whole genome shotgun (WGS) entry which is preliminary data.</text>
</comment>
<proteinExistence type="predicted"/>
<protein>
    <submittedName>
        <fullName evidence="1">Uncharacterized protein</fullName>
    </submittedName>
</protein>
<organism evidence="1 2">
    <name type="scientific">Rhizophagus irregularis (strain DAOM 181602 / DAOM 197198 / MUCL 43194)</name>
    <name type="common">Arbuscular mycorrhizal fungus</name>
    <name type="synonym">Glomus intraradices</name>
    <dbReference type="NCBI Taxonomy" id="747089"/>
    <lineage>
        <taxon>Eukaryota</taxon>
        <taxon>Fungi</taxon>
        <taxon>Fungi incertae sedis</taxon>
        <taxon>Mucoromycota</taxon>
        <taxon>Glomeromycotina</taxon>
        <taxon>Glomeromycetes</taxon>
        <taxon>Glomerales</taxon>
        <taxon>Glomeraceae</taxon>
        <taxon>Rhizophagus</taxon>
    </lineage>
</organism>